<name>A0A0F6WE10_9CAUD</name>
<dbReference type="EMBL" id="KR080194">
    <property type="protein sequence ID" value="AKF14331.1"/>
    <property type="molecule type" value="Genomic_DNA"/>
</dbReference>
<evidence type="ECO:0000313" key="1">
    <source>
        <dbReference type="EMBL" id="AKF14331.1"/>
    </source>
</evidence>
<dbReference type="Proteomes" id="UP000203101">
    <property type="component" value="Segment"/>
</dbReference>
<dbReference type="GeneID" id="26637372"/>
<dbReference type="RefSeq" id="YP_009210925.1">
    <property type="nucleotide sequence ID" value="NC_028934.1"/>
</dbReference>
<reference evidence="1 2" key="1">
    <citation type="journal article" date="2015" name="Genome Announc.">
        <title>Genome Sequences of Mycobacteriophages AlanGrant, Baee, Corofin, OrangeOswald, and Vincenzo, New Members of Cluster B.</title>
        <authorList>
            <person name="Pope W.H."/>
            <person name="Carbonara M.E."/>
            <person name="Cioffi H.M."/>
            <person name="Cruz T."/>
            <person name="Dang B.Q."/>
            <person name="Doyle A.N."/>
            <person name="Fan O.H."/>
            <person name="Gallagher M."/>
            <person name="Gentile G.M."/>
            <person name="German B.A."/>
            <person name="Farrell M.E."/>
            <person name="Gerwig M."/>
            <person name="Hunter K.L."/>
            <person name="Lefever V.E."/>
            <person name="Marfisi N.A."/>
            <person name="McDonnell J.E."/>
            <person name="Monga J.K."/>
            <person name="Quiroz K.G."/>
            <person name="Pong A.C."/>
            <person name="Rimple P.A."/>
            <person name="Situ M."/>
            <person name="Sohnen P.C."/>
            <person name="Stockinger A.N."/>
            <person name="Thompson P.K."/>
            <person name="Torchio N.M."/>
            <person name="Toner C.L."/>
            <person name="Ulbrich M.C."/>
            <person name="Vohra N.I."/>
            <person name="Zakir A."/>
            <person name="Adkins N.L."/>
            <person name="Brown B.R."/>
            <person name="Churilla B.M."/>
            <person name="Kramer Z.J."/>
            <person name="Lapin J.S."/>
            <person name="Montgomery M.T."/>
            <person name="Prout A.K."/>
            <person name="Grubb S.R."/>
            <person name="Warner M.H."/>
            <person name="Bowman C.A."/>
            <person name="Russell D.A."/>
            <person name="Hatfull G.F."/>
        </authorList>
    </citation>
    <scope>NUCLEOTIDE SEQUENCE [LARGE SCALE GENOMIC DNA]</scope>
</reference>
<dbReference type="KEGG" id="vg:26637372"/>
<organism evidence="1 2">
    <name type="scientific">Mycobacterium phage Vincenzo</name>
    <dbReference type="NCBI Taxonomy" id="1647301"/>
    <lineage>
        <taxon>Viruses</taxon>
        <taxon>Duplodnaviria</taxon>
        <taxon>Heunggongvirae</taxon>
        <taxon>Uroviricota</taxon>
        <taxon>Caudoviricetes</taxon>
        <taxon>Bclasvirinae</taxon>
        <taxon>Coopervirus</taxon>
        <taxon>Coopervirus vincenzo</taxon>
    </lineage>
</organism>
<accession>A0A0F6WE10</accession>
<gene>
    <name evidence="1" type="primary">69</name>
    <name evidence="1" type="ORF">SEA_VINCENZO_69</name>
</gene>
<keyword evidence="2" id="KW-1185">Reference proteome</keyword>
<evidence type="ECO:0000313" key="2">
    <source>
        <dbReference type="Proteomes" id="UP000203101"/>
    </source>
</evidence>
<dbReference type="OrthoDB" id="21787at10239"/>
<proteinExistence type="predicted"/>
<sequence>MTLDHTNRDITRSRVDQATACYYARSRRVIVVADKGDFSAAMRALTELRDHVGATHGEQSAP</sequence>
<protein>
    <submittedName>
        <fullName evidence="1">Uncharacterized protein</fullName>
    </submittedName>
</protein>